<reference evidence="2 3" key="1">
    <citation type="submission" date="2023-11" db="EMBL/GenBank/DDBJ databases">
        <title>Halocaridina rubra genome assembly.</title>
        <authorList>
            <person name="Smith C."/>
        </authorList>
    </citation>
    <scope>NUCLEOTIDE SEQUENCE [LARGE SCALE GENOMIC DNA]</scope>
    <source>
        <strain evidence="2">EP-1</strain>
        <tissue evidence="2">Whole</tissue>
    </source>
</reference>
<dbReference type="EMBL" id="JAXCGZ010017128">
    <property type="protein sequence ID" value="KAK7068772.1"/>
    <property type="molecule type" value="Genomic_DNA"/>
</dbReference>
<organism evidence="2 3">
    <name type="scientific">Halocaridina rubra</name>
    <name type="common">Hawaiian red shrimp</name>
    <dbReference type="NCBI Taxonomy" id="373956"/>
    <lineage>
        <taxon>Eukaryota</taxon>
        <taxon>Metazoa</taxon>
        <taxon>Ecdysozoa</taxon>
        <taxon>Arthropoda</taxon>
        <taxon>Crustacea</taxon>
        <taxon>Multicrustacea</taxon>
        <taxon>Malacostraca</taxon>
        <taxon>Eumalacostraca</taxon>
        <taxon>Eucarida</taxon>
        <taxon>Decapoda</taxon>
        <taxon>Pleocyemata</taxon>
        <taxon>Caridea</taxon>
        <taxon>Atyoidea</taxon>
        <taxon>Atyidae</taxon>
        <taxon>Halocaridina</taxon>
    </lineage>
</organism>
<dbReference type="PROSITE" id="PS50853">
    <property type="entry name" value="FN3"/>
    <property type="match status" value="1"/>
</dbReference>
<protein>
    <recommendedName>
        <fullName evidence="1">Fibronectin type-III domain-containing protein</fullName>
    </recommendedName>
</protein>
<gene>
    <name evidence="2" type="ORF">SK128_015115</name>
</gene>
<dbReference type="InterPro" id="IPR013783">
    <property type="entry name" value="Ig-like_fold"/>
</dbReference>
<dbReference type="InterPro" id="IPR036116">
    <property type="entry name" value="FN3_sf"/>
</dbReference>
<dbReference type="CDD" id="cd00063">
    <property type="entry name" value="FN3"/>
    <property type="match status" value="1"/>
</dbReference>
<dbReference type="AlphaFoldDB" id="A0AAN8WMD1"/>
<keyword evidence="3" id="KW-1185">Reference proteome</keyword>
<name>A0AAN8WMD1_HALRR</name>
<sequence>MSNDTYATPKDVEVKMVNDTHANVTWTPVSRDNIIRYKVQIECPRQMICCGPCNSSMHDVQNDTFFLFPVLGVTKYTVSVSAGVESKYGNFSDPVEIPGSLNSTTVLASIILADSRKAMKNHDDTYEQID</sequence>
<dbReference type="Gene3D" id="2.60.40.10">
    <property type="entry name" value="Immunoglobulins"/>
    <property type="match status" value="1"/>
</dbReference>
<dbReference type="SUPFAM" id="SSF49265">
    <property type="entry name" value="Fibronectin type III"/>
    <property type="match status" value="1"/>
</dbReference>
<dbReference type="Proteomes" id="UP001381693">
    <property type="component" value="Unassembled WGS sequence"/>
</dbReference>
<feature type="domain" description="Fibronectin type-III" evidence="1">
    <location>
        <begin position="8"/>
        <end position="103"/>
    </location>
</feature>
<evidence type="ECO:0000313" key="3">
    <source>
        <dbReference type="Proteomes" id="UP001381693"/>
    </source>
</evidence>
<proteinExistence type="predicted"/>
<dbReference type="InterPro" id="IPR003961">
    <property type="entry name" value="FN3_dom"/>
</dbReference>
<evidence type="ECO:0000313" key="2">
    <source>
        <dbReference type="EMBL" id="KAK7068772.1"/>
    </source>
</evidence>
<evidence type="ECO:0000259" key="1">
    <source>
        <dbReference type="PROSITE" id="PS50853"/>
    </source>
</evidence>
<accession>A0AAN8WMD1</accession>
<comment type="caution">
    <text evidence="2">The sequence shown here is derived from an EMBL/GenBank/DDBJ whole genome shotgun (WGS) entry which is preliminary data.</text>
</comment>